<evidence type="ECO:0000313" key="7">
    <source>
        <dbReference type="Proteomes" id="UP000000864"/>
    </source>
</evidence>
<dbReference type="Pfam" id="PF02747">
    <property type="entry name" value="PCNA_C"/>
    <property type="match status" value="1"/>
</dbReference>
<dbReference type="KEGG" id="vg:920785"/>
<dbReference type="InterPro" id="IPR000730">
    <property type="entry name" value="Pr_cel_nuc_antig"/>
</dbReference>
<reference evidence="6 7" key="3">
    <citation type="journal article" date="2000" name="Virology">
        <title>Characterization and immunolocalization of major structural proteins in the brown algal virus EsV-1.</title>
        <authorList>
            <person name="Delaroque N."/>
            <person name="Wolf S."/>
            <person name="Muller D.G."/>
            <person name="Knippers R."/>
        </authorList>
    </citation>
    <scope>NUCLEOTIDE SEQUENCE [LARGE SCALE GENOMIC DNA]</scope>
    <source>
        <strain evidence="7">Isolate New Zealand/Kaikoura/1988</strain>
    </source>
</reference>
<organismHost>
    <name type="scientific">Ectocarpus siliculosus</name>
    <name type="common">Brown alga</name>
    <name type="synonym">Conferva siliculosa</name>
    <dbReference type="NCBI Taxonomy" id="2880"/>
</organismHost>
<feature type="domain" description="Proliferating cell nuclear antigen PCNA N-terminal" evidence="4">
    <location>
        <begin position="57"/>
        <end position="172"/>
    </location>
</feature>
<dbReference type="InterPro" id="IPR022648">
    <property type="entry name" value="Pr_cel_nuc_antig_N"/>
</dbReference>
<dbReference type="InterPro" id="IPR046938">
    <property type="entry name" value="DNA_clamp_sf"/>
</dbReference>
<dbReference type="Gene3D" id="3.70.10.10">
    <property type="match status" value="1"/>
</dbReference>
<dbReference type="GO" id="GO:0006275">
    <property type="term" value="P:regulation of DNA replication"/>
    <property type="evidence" value="ECO:0007669"/>
    <property type="project" value="InterPro"/>
</dbReference>
<dbReference type="Pfam" id="PF00705">
    <property type="entry name" value="PCNA_N"/>
    <property type="match status" value="1"/>
</dbReference>
<dbReference type="EMBL" id="AF204951">
    <property type="protein sequence ID" value="AAK14550.1"/>
    <property type="molecule type" value="Genomic_DNA"/>
</dbReference>
<evidence type="ECO:0000259" key="5">
    <source>
        <dbReference type="Pfam" id="PF02747"/>
    </source>
</evidence>
<dbReference type="GO" id="GO:0019985">
    <property type="term" value="P:translesion synthesis"/>
    <property type="evidence" value="ECO:0007669"/>
    <property type="project" value="TreeGrafter"/>
</dbReference>
<evidence type="ECO:0000259" key="4">
    <source>
        <dbReference type="Pfam" id="PF00705"/>
    </source>
</evidence>
<dbReference type="PANTHER" id="PTHR11352:SF0">
    <property type="entry name" value="PROLIFERATING CELL NUCLEAR ANTIGEN"/>
    <property type="match status" value="1"/>
</dbReference>
<dbReference type="PRINTS" id="PR00339">
    <property type="entry name" value="PCNACYCLIN"/>
</dbReference>
<dbReference type="InterPro" id="IPR022649">
    <property type="entry name" value="Pr_cel_nuc_antig_C"/>
</dbReference>
<evidence type="ECO:0000313" key="6">
    <source>
        <dbReference type="EMBL" id="AAK14550.1"/>
    </source>
</evidence>
<dbReference type="CDD" id="cd00577">
    <property type="entry name" value="PCNA"/>
    <property type="match status" value="1"/>
</dbReference>
<dbReference type="NCBIfam" id="TIGR00590">
    <property type="entry name" value="pcna"/>
    <property type="match status" value="1"/>
</dbReference>
<evidence type="ECO:0000256" key="1">
    <source>
        <dbReference type="ARBA" id="ARBA00010462"/>
    </source>
</evidence>
<feature type="domain" description="Proliferating cell nuclear antigen PCNA C-terminal" evidence="5">
    <location>
        <begin position="177"/>
        <end position="297"/>
    </location>
</feature>
<keyword evidence="3" id="KW-0235">DNA replication</keyword>
<dbReference type="Proteomes" id="UP000000864">
    <property type="component" value="Segment"/>
</dbReference>
<name>Q8QNE7_ESV1K</name>
<evidence type="ECO:0000256" key="3">
    <source>
        <dbReference type="RuleBase" id="RU003671"/>
    </source>
</evidence>
<reference evidence="6 7" key="2">
    <citation type="journal article" date="1998" name="Adv. Virus Res.">
        <title>Viruses in marine brown algae.</title>
        <authorList>
            <person name="Muller D.G."/>
            <person name="Kapp M."/>
            <person name="Knippers R."/>
        </authorList>
    </citation>
    <scope>NUCLEOTIDE SEQUENCE [LARGE SCALE GENOMIC DNA]</scope>
    <source>
        <strain evidence="7">Isolate New Zealand/Kaikoura/1988</strain>
    </source>
</reference>
<keyword evidence="7" id="KW-1185">Reference proteome</keyword>
<dbReference type="GO" id="GO:0003677">
    <property type="term" value="F:DNA binding"/>
    <property type="evidence" value="ECO:0007669"/>
    <property type="project" value="UniProtKB-KW"/>
</dbReference>
<reference evidence="6 7" key="1">
    <citation type="journal article" date="1995" name="Virology">
        <title>Coat protein of the Ectocarpus siliculosus virus.</title>
        <authorList>
            <person name="Klein M."/>
            <person name="Lanka S.T."/>
            <person name="Knippers R."/>
            <person name="Muller D.G."/>
        </authorList>
    </citation>
    <scope>NUCLEOTIDE SEQUENCE [LARGE SCALE GENOMIC DNA]</scope>
    <source>
        <strain evidence="7">Isolate New Zealand/Kaikoura/1988</strain>
    </source>
</reference>
<dbReference type="GO" id="GO:0006298">
    <property type="term" value="P:mismatch repair"/>
    <property type="evidence" value="ECO:0007669"/>
    <property type="project" value="TreeGrafter"/>
</dbReference>
<gene>
    <name evidence="6" type="primary">ORF 132</name>
</gene>
<comment type="similarity">
    <text evidence="1 3">Belongs to the PCNA family.</text>
</comment>
<dbReference type="SUPFAM" id="SSF55979">
    <property type="entry name" value="DNA clamp"/>
    <property type="match status" value="2"/>
</dbReference>
<organism evidence="6 7">
    <name type="scientific">Ectocarpus siliculosus virus 1 (isolate New Zealand/Kaikoura/1988)</name>
    <name type="common">EsV-1</name>
    <dbReference type="NCBI Taxonomy" id="654926"/>
    <lineage>
        <taxon>Viruses</taxon>
        <taxon>Varidnaviria</taxon>
        <taxon>Bamfordvirae</taxon>
        <taxon>Nucleocytoviricota</taxon>
        <taxon>Megaviricetes</taxon>
        <taxon>Algavirales</taxon>
        <taxon>Phycodnaviridae</taxon>
        <taxon>Phaeovirus</taxon>
        <taxon>Phaeovirus unasiliculosus</taxon>
        <taxon>Ectocarpus siliculosus virus 1</taxon>
    </lineage>
</organism>
<keyword evidence="2 3" id="KW-0238">DNA-binding</keyword>
<dbReference type="GO" id="GO:0006272">
    <property type="term" value="P:leading strand elongation"/>
    <property type="evidence" value="ECO:0007669"/>
    <property type="project" value="TreeGrafter"/>
</dbReference>
<proteinExistence type="inferred from homology"/>
<dbReference type="PANTHER" id="PTHR11352">
    <property type="entry name" value="PROLIFERATING CELL NUCLEAR ANTIGEN"/>
    <property type="match status" value="1"/>
</dbReference>
<dbReference type="GO" id="GO:0030337">
    <property type="term" value="F:DNA polymerase processivity factor activity"/>
    <property type="evidence" value="ECO:0007669"/>
    <property type="project" value="InterPro"/>
</dbReference>
<accession>Q8QNE7</accession>
<sequence length="301" mass="33912">MAQKTREGSSDYSASATVTTCHMGADAPMDAIPVHISPKEQPSYKGRPLVLMMQTSQCLQFKSLIECLKELLCEVNMDFIEGKGIRLVSIDPGRVAMIHLVVNNIESFYAKGTVTAGLNVVVLYKMIRSMTSNDFMEWRIYEDEPHQMEIELSNSERRTKTVTSIKLLDLDAEDIIIPQVEFDRVVSMPSSELSKHVREMVTVSPFISIRATRTTLELVSEGEMAKSHITIEPTASGLNWKHSEKGGDIEGKYFARYIEKFTKNSLANNVELFLKTNYPLIMRFEISIGCLRFCIAPIQDG</sequence>
<reference evidence="6 7" key="4">
    <citation type="journal article" date="2000" name="Virology">
        <title>The brown algal virus EsV-1 particle contains a putative hybrid histidine kinase.</title>
        <authorList>
            <person name="Delaroque N."/>
            <person name="Wolf S."/>
            <person name="Muller D.G."/>
            <person name="Knippers R."/>
        </authorList>
    </citation>
    <scope>NUCLEOTIDE SEQUENCE [LARGE SCALE GENOMIC DNA]</scope>
    <source>
        <strain evidence="7">Isolate New Zealand/Kaikoura/1988</strain>
    </source>
</reference>
<evidence type="ECO:0000256" key="2">
    <source>
        <dbReference type="ARBA" id="ARBA00023125"/>
    </source>
</evidence>
<protein>
    <submittedName>
        <fullName evidence="6">EsV-1-132</fullName>
    </submittedName>
</protein>